<dbReference type="NCBIfam" id="TIGR01076">
    <property type="entry name" value="sortase_fam"/>
    <property type="match status" value="1"/>
</dbReference>
<evidence type="ECO:0000256" key="3">
    <source>
        <dbReference type="SAM" id="Phobius"/>
    </source>
</evidence>
<feature type="active site" description="Acyl-thioester intermediate" evidence="2">
    <location>
        <position position="218"/>
    </location>
</feature>
<dbReference type="Proteomes" id="UP000284024">
    <property type="component" value="Unassembled WGS sequence"/>
</dbReference>
<dbReference type="GO" id="GO:0016787">
    <property type="term" value="F:hydrolase activity"/>
    <property type="evidence" value="ECO:0007669"/>
    <property type="project" value="UniProtKB-KW"/>
</dbReference>
<dbReference type="CDD" id="cd05827">
    <property type="entry name" value="Sortase_C"/>
    <property type="match status" value="1"/>
</dbReference>
<dbReference type="EMBL" id="QRJH01000008">
    <property type="protein sequence ID" value="RHH16628.1"/>
    <property type="molecule type" value="Genomic_DNA"/>
</dbReference>
<evidence type="ECO:0000256" key="2">
    <source>
        <dbReference type="PIRSR" id="PIRSR605754-1"/>
    </source>
</evidence>
<evidence type="ECO:0000313" key="6">
    <source>
        <dbReference type="Proteomes" id="UP000283585"/>
    </source>
</evidence>
<evidence type="ECO:0000313" key="5">
    <source>
        <dbReference type="EMBL" id="RHH16628.1"/>
    </source>
</evidence>
<dbReference type="Gene3D" id="2.40.260.10">
    <property type="entry name" value="Sortase"/>
    <property type="match status" value="1"/>
</dbReference>
<dbReference type="EMBL" id="QRSS01000014">
    <property type="protein sequence ID" value="RGQ03812.1"/>
    <property type="molecule type" value="Genomic_DNA"/>
</dbReference>
<evidence type="ECO:0000256" key="1">
    <source>
        <dbReference type="ARBA" id="ARBA00022801"/>
    </source>
</evidence>
<dbReference type="InterPro" id="IPR005754">
    <property type="entry name" value="Sortase"/>
</dbReference>
<sequence>MAKEKKKKGSIVINIFIILLFLVGAGIFTYPTISNYWNEYRNAQLVTKYNESVSDLSDDQYEKLWQEAEEYNAEHKVNTIVDAFNEEDYVLSHPYDEVLDPNGDGLMGSIEIPKLNLILAIYHGLSTEVLEKGVGHVEGTSLPIGGTSTHAVLAGHRGLPSAKIFTDLDQMKNGDIFLIHVLGKTLAYKVDQIKTVLPEESSELDIIEGEDHVTLVTCTPYGVNTHRLLIRGIRTEYVEPEEEAEETPIQQIAKVDPVKIMIIGLVAMVIMIIIVYIVIRRKNRKTEESSRKDE</sequence>
<dbReference type="Pfam" id="PF04203">
    <property type="entry name" value="Sortase"/>
    <property type="match status" value="1"/>
</dbReference>
<comment type="caution">
    <text evidence="4">The sequence shown here is derived from an EMBL/GenBank/DDBJ whole genome shotgun (WGS) entry which is preliminary data.</text>
</comment>
<dbReference type="NCBIfam" id="NF033745">
    <property type="entry name" value="class_C_sortase"/>
    <property type="match status" value="1"/>
</dbReference>
<keyword evidence="3" id="KW-0472">Membrane</keyword>
<reference evidence="6 7" key="1">
    <citation type="submission" date="2018-08" db="EMBL/GenBank/DDBJ databases">
        <title>A genome reference for cultivated species of the human gut microbiota.</title>
        <authorList>
            <person name="Zou Y."/>
            <person name="Xue W."/>
            <person name="Luo G."/>
        </authorList>
    </citation>
    <scope>NUCLEOTIDE SEQUENCE [LARGE SCALE GENOMIC DNA]</scope>
    <source>
        <strain evidence="4 6">AF29-2BH</strain>
        <strain evidence="5 7">AM18-2AC</strain>
    </source>
</reference>
<dbReference type="InterPro" id="IPR023298">
    <property type="entry name" value="ATPase_P-typ_TM_dom_sf"/>
</dbReference>
<feature type="transmembrane region" description="Helical" evidence="3">
    <location>
        <begin position="260"/>
        <end position="279"/>
    </location>
</feature>
<proteinExistence type="predicted"/>
<evidence type="ECO:0000313" key="4">
    <source>
        <dbReference type="EMBL" id="RGQ03812.1"/>
    </source>
</evidence>
<dbReference type="RefSeq" id="WP_117753912.1">
    <property type="nucleotide sequence ID" value="NZ_JAQEBC010000018.1"/>
</dbReference>
<evidence type="ECO:0000313" key="7">
    <source>
        <dbReference type="Proteomes" id="UP000284024"/>
    </source>
</evidence>
<dbReference type="Proteomes" id="UP000283585">
    <property type="component" value="Unassembled WGS sequence"/>
</dbReference>
<dbReference type="SUPFAM" id="SSF81665">
    <property type="entry name" value="Calcium ATPase, transmembrane domain M"/>
    <property type="match status" value="1"/>
</dbReference>
<organism evidence="4 6">
    <name type="scientific">Blautia obeum</name>
    <dbReference type="NCBI Taxonomy" id="40520"/>
    <lineage>
        <taxon>Bacteria</taxon>
        <taxon>Bacillati</taxon>
        <taxon>Bacillota</taxon>
        <taxon>Clostridia</taxon>
        <taxon>Lachnospirales</taxon>
        <taxon>Lachnospiraceae</taxon>
        <taxon>Blautia</taxon>
    </lineage>
</organism>
<name>A0A411ZLV2_9FIRM</name>
<dbReference type="AlphaFoldDB" id="A0A411ZLV2"/>
<protein>
    <submittedName>
        <fullName evidence="4">Class C sortase</fullName>
    </submittedName>
</protein>
<gene>
    <name evidence="5" type="ORF">DW222_13835</name>
    <name evidence="4" type="ORF">DWZ12_11930</name>
</gene>
<feature type="active site" description="Proton donor/acceptor" evidence="2">
    <location>
        <position position="156"/>
    </location>
</feature>
<keyword evidence="3" id="KW-1133">Transmembrane helix</keyword>
<accession>A0A411ZLV2</accession>
<dbReference type="InterPro" id="IPR042002">
    <property type="entry name" value="Sortase_C"/>
</dbReference>
<dbReference type="InterPro" id="IPR023365">
    <property type="entry name" value="Sortase_dom-sf"/>
</dbReference>
<feature type="transmembrane region" description="Helical" evidence="3">
    <location>
        <begin position="12"/>
        <end position="33"/>
    </location>
</feature>
<dbReference type="SUPFAM" id="SSF63817">
    <property type="entry name" value="Sortase"/>
    <property type="match status" value="1"/>
</dbReference>
<keyword evidence="3" id="KW-0812">Transmembrane</keyword>
<keyword evidence="1" id="KW-0378">Hydrolase</keyword>